<dbReference type="PROSITE" id="PS50113">
    <property type="entry name" value="PAC"/>
    <property type="match status" value="2"/>
</dbReference>
<evidence type="ECO:0000259" key="3">
    <source>
        <dbReference type="PROSITE" id="PS50113"/>
    </source>
</evidence>
<feature type="domain" description="PAC" evidence="3">
    <location>
        <begin position="97"/>
        <end position="149"/>
    </location>
</feature>
<reference evidence="5" key="1">
    <citation type="submission" date="2018-08" db="EMBL/GenBank/DDBJ databases">
        <title>Thalassotalea euphylliae genome.</title>
        <authorList>
            <person name="Summers S."/>
            <person name="Rice S.A."/>
            <person name="Freckelton M.L."/>
            <person name="Nedved B.T."/>
            <person name="Hadfield M.G."/>
        </authorList>
    </citation>
    <scope>NUCLEOTIDE SEQUENCE [LARGE SCALE GENOMIC DNA]</scope>
    <source>
        <strain evidence="5">H3</strain>
    </source>
</reference>
<dbReference type="Gene3D" id="3.30.450.20">
    <property type="entry name" value="PAS domain"/>
    <property type="match status" value="2"/>
</dbReference>
<comment type="caution">
    <text evidence="4">The sequence shown here is derived from an EMBL/GenBank/DDBJ whole genome shotgun (WGS) entry which is preliminary data.</text>
</comment>
<accession>A0A3E0U006</accession>
<dbReference type="InterPro" id="IPR000014">
    <property type="entry name" value="PAS"/>
</dbReference>
<dbReference type="NCBIfam" id="TIGR00229">
    <property type="entry name" value="sensory_box"/>
    <property type="match status" value="2"/>
</dbReference>
<dbReference type="InterPro" id="IPR000700">
    <property type="entry name" value="PAS-assoc_C"/>
</dbReference>
<dbReference type="GO" id="GO:0016020">
    <property type="term" value="C:membrane"/>
    <property type="evidence" value="ECO:0007669"/>
    <property type="project" value="InterPro"/>
</dbReference>
<dbReference type="SMART" id="SM00091">
    <property type="entry name" value="PAS"/>
    <property type="match status" value="2"/>
</dbReference>
<dbReference type="CDD" id="cd00130">
    <property type="entry name" value="PAS"/>
    <property type="match status" value="2"/>
</dbReference>
<dbReference type="AlphaFoldDB" id="A0A3E0U006"/>
<evidence type="ECO:0000313" key="5">
    <source>
        <dbReference type="Proteomes" id="UP000256899"/>
    </source>
</evidence>
<dbReference type="GO" id="GO:0006935">
    <property type="term" value="P:chemotaxis"/>
    <property type="evidence" value="ECO:0007669"/>
    <property type="project" value="UniProtKB-ARBA"/>
</dbReference>
<dbReference type="GO" id="GO:0007165">
    <property type="term" value="P:signal transduction"/>
    <property type="evidence" value="ECO:0007669"/>
    <property type="project" value="UniProtKB-KW"/>
</dbReference>
<evidence type="ECO:0000259" key="2">
    <source>
        <dbReference type="PROSITE" id="PS50111"/>
    </source>
</evidence>
<name>A0A3E0U006_9GAMM</name>
<dbReference type="InterPro" id="IPR001610">
    <property type="entry name" value="PAC"/>
</dbReference>
<dbReference type="InterPro" id="IPR050903">
    <property type="entry name" value="Bact_Chemotaxis_MeTrfase"/>
</dbReference>
<organism evidence="4 5">
    <name type="scientific">Thalassotalea euphylliae</name>
    <dbReference type="NCBI Taxonomy" id="1655234"/>
    <lineage>
        <taxon>Bacteria</taxon>
        <taxon>Pseudomonadati</taxon>
        <taxon>Pseudomonadota</taxon>
        <taxon>Gammaproteobacteria</taxon>
        <taxon>Alteromonadales</taxon>
        <taxon>Colwelliaceae</taxon>
        <taxon>Thalassotalea</taxon>
    </lineage>
</organism>
<dbReference type="Pfam" id="PF08447">
    <property type="entry name" value="PAS_3"/>
    <property type="match status" value="2"/>
</dbReference>
<keyword evidence="5" id="KW-1185">Reference proteome</keyword>
<dbReference type="InterPro" id="IPR013655">
    <property type="entry name" value="PAS_fold_3"/>
</dbReference>
<sequence>MNFFPRTTKKIEHAVTAQQQADIKARHILESIKSSTAYIEFTPQGTIVDANSNFLNATGYRLTDIVGKHHKIFCEPAYSNSSEYRNFWERLAQGHAFTDKFQRFTKDNQAIWLEASYNPVKDEHGQIISIVKIATDITDYVLAADIQNGVVSALNRSSAVISFALDGTILDANENFLQTVQYSLQDIKGKHHKIFCSKELVASPEYAQLWRQLNSGQFVQGMFERRNAAGDVVWLEASYNPIFDNQGKLIRIVKFASNITDRIASVKNASEAVQSTVAETEQVSELAKGVLDDSVATMDEITANVENLATNISGLSNQSDQISDIVNTISSIADQTNLLALNAAIEAARAGDLGRGFAVVADEVRSLAARTSASTAEIAEVVKNNQTMTTSLSQDIKLTQEKSEAGSALITQVDGVFREINAGMSGIVTAVENLSN</sequence>
<evidence type="ECO:0000256" key="1">
    <source>
        <dbReference type="PROSITE-ProRule" id="PRU00284"/>
    </source>
</evidence>
<dbReference type="InterPro" id="IPR004089">
    <property type="entry name" value="MCPsignal_dom"/>
</dbReference>
<dbReference type="PROSITE" id="PS50111">
    <property type="entry name" value="CHEMOTAXIS_TRANSDUC_2"/>
    <property type="match status" value="1"/>
</dbReference>
<feature type="domain" description="Methyl-accepting transducer" evidence="2">
    <location>
        <begin position="257"/>
        <end position="436"/>
    </location>
</feature>
<dbReference type="SMART" id="SM00086">
    <property type="entry name" value="PAC"/>
    <property type="match status" value="2"/>
</dbReference>
<feature type="domain" description="PAC" evidence="3">
    <location>
        <begin position="217"/>
        <end position="271"/>
    </location>
</feature>
<dbReference type="Proteomes" id="UP000256899">
    <property type="component" value="Unassembled WGS sequence"/>
</dbReference>
<dbReference type="SMART" id="SM00283">
    <property type="entry name" value="MA"/>
    <property type="match status" value="1"/>
</dbReference>
<dbReference type="EMBL" id="QUOT01000001">
    <property type="protein sequence ID" value="REL30010.1"/>
    <property type="molecule type" value="Genomic_DNA"/>
</dbReference>
<dbReference type="SUPFAM" id="SSF55785">
    <property type="entry name" value="PYP-like sensor domain (PAS domain)"/>
    <property type="match status" value="2"/>
</dbReference>
<dbReference type="RefSeq" id="WP_116014114.1">
    <property type="nucleotide sequence ID" value="NZ_QUOT01000001.1"/>
</dbReference>
<dbReference type="Pfam" id="PF00015">
    <property type="entry name" value="MCPsignal"/>
    <property type="match status" value="1"/>
</dbReference>
<keyword evidence="1" id="KW-0807">Transducer</keyword>
<dbReference type="PANTHER" id="PTHR24422:SF10">
    <property type="entry name" value="CHEMOTAXIS PROTEIN METHYLTRANSFERASE 2"/>
    <property type="match status" value="1"/>
</dbReference>
<dbReference type="InterPro" id="IPR035965">
    <property type="entry name" value="PAS-like_dom_sf"/>
</dbReference>
<evidence type="ECO:0000313" key="4">
    <source>
        <dbReference type="EMBL" id="REL30010.1"/>
    </source>
</evidence>
<dbReference type="SUPFAM" id="SSF58104">
    <property type="entry name" value="Methyl-accepting chemotaxis protein (MCP) signaling domain"/>
    <property type="match status" value="1"/>
</dbReference>
<gene>
    <name evidence="4" type="ORF">DXX94_04420</name>
</gene>
<protein>
    <submittedName>
        <fullName evidence="4">Methyl-accepting chemotaxis protein</fullName>
    </submittedName>
</protein>
<dbReference type="Gene3D" id="1.10.287.950">
    <property type="entry name" value="Methyl-accepting chemotaxis protein"/>
    <property type="match status" value="1"/>
</dbReference>
<proteinExistence type="predicted"/>
<dbReference type="PANTHER" id="PTHR24422">
    <property type="entry name" value="CHEMOTAXIS PROTEIN METHYLTRANSFERASE"/>
    <property type="match status" value="1"/>
</dbReference>